<name>A0A1T4KNG0_9BACT</name>
<keyword evidence="1" id="KW-0472">Membrane</keyword>
<reference evidence="4" key="1">
    <citation type="submission" date="2017-02" db="EMBL/GenBank/DDBJ databases">
        <authorList>
            <person name="Varghese N."/>
            <person name="Submissions S."/>
        </authorList>
    </citation>
    <scope>NUCLEOTIDE SEQUENCE [LARGE SCALE GENOMIC DNA]</scope>
    <source>
        <strain evidence="4">ATCC BAA-34</strain>
    </source>
</reference>
<keyword evidence="1" id="KW-0812">Transmembrane</keyword>
<dbReference type="SUPFAM" id="SSF51306">
    <property type="entry name" value="LexA/Signal peptidase"/>
    <property type="match status" value="1"/>
</dbReference>
<keyword evidence="4" id="KW-1185">Reference proteome</keyword>
<accession>A0A1T4KNG0</accession>
<dbReference type="Gene3D" id="2.10.109.10">
    <property type="entry name" value="Umud Fragment, subunit A"/>
    <property type="match status" value="1"/>
</dbReference>
<dbReference type="RefSeq" id="WP_078788901.1">
    <property type="nucleotide sequence ID" value="NZ_FUWR01000001.1"/>
</dbReference>
<dbReference type="OrthoDB" id="5360818at2"/>
<dbReference type="Proteomes" id="UP000190102">
    <property type="component" value="Unassembled WGS sequence"/>
</dbReference>
<evidence type="ECO:0000256" key="1">
    <source>
        <dbReference type="SAM" id="Phobius"/>
    </source>
</evidence>
<organism evidence="3 4">
    <name type="scientific">Trichlorobacter thiogenes</name>
    <dbReference type="NCBI Taxonomy" id="115783"/>
    <lineage>
        <taxon>Bacteria</taxon>
        <taxon>Pseudomonadati</taxon>
        <taxon>Thermodesulfobacteriota</taxon>
        <taxon>Desulfuromonadia</taxon>
        <taxon>Geobacterales</taxon>
        <taxon>Geobacteraceae</taxon>
        <taxon>Trichlorobacter</taxon>
    </lineage>
</organism>
<sequence>MPKPLNLDFHNWRLWLAITCLIVAGTLIPYKFSVTLTPSLKHRIYWLTRNPDKVVRGDYVLFHHKEFAAKVGMKKSEEMLKVIGCNEGDQLTVDAEKKFYCNGEYLVRAKDISLKGEPLQHFVFNGQIPKGVMFVMGQHKDSYDSRYFGFVDKNRILAKAYPIF</sequence>
<evidence type="ECO:0000259" key="2">
    <source>
        <dbReference type="Pfam" id="PF10502"/>
    </source>
</evidence>
<dbReference type="STRING" id="115783.SAMN02745119_00620"/>
<evidence type="ECO:0000313" key="3">
    <source>
        <dbReference type="EMBL" id="SJZ43941.1"/>
    </source>
</evidence>
<dbReference type="GO" id="GO:0004252">
    <property type="term" value="F:serine-type endopeptidase activity"/>
    <property type="evidence" value="ECO:0007669"/>
    <property type="project" value="InterPro"/>
</dbReference>
<feature type="transmembrane region" description="Helical" evidence="1">
    <location>
        <begin position="12"/>
        <end position="32"/>
    </location>
</feature>
<gene>
    <name evidence="3" type="ORF">SAMN02745119_00620</name>
</gene>
<keyword evidence="1" id="KW-1133">Transmembrane helix</keyword>
<dbReference type="InterPro" id="IPR019533">
    <property type="entry name" value="Peptidase_S26"/>
</dbReference>
<dbReference type="AlphaFoldDB" id="A0A1T4KNG0"/>
<dbReference type="EMBL" id="FUWR01000001">
    <property type="protein sequence ID" value="SJZ43941.1"/>
    <property type="molecule type" value="Genomic_DNA"/>
</dbReference>
<evidence type="ECO:0000313" key="4">
    <source>
        <dbReference type="Proteomes" id="UP000190102"/>
    </source>
</evidence>
<dbReference type="GO" id="GO:0006465">
    <property type="term" value="P:signal peptide processing"/>
    <property type="evidence" value="ECO:0007669"/>
    <property type="project" value="InterPro"/>
</dbReference>
<dbReference type="Pfam" id="PF10502">
    <property type="entry name" value="Peptidase_S26"/>
    <property type="match status" value="1"/>
</dbReference>
<feature type="domain" description="Peptidase S26" evidence="2">
    <location>
        <begin position="18"/>
        <end position="161"/>
    </location>
</feature>
<proteinExistence type="predicted"/>
<dbReference type="InterPro" id="IPR036286">
    <property type="entry name" value="LexA/Signal_pep-like_sf"/>
</dbReference>
<protein>
    <submittedName>
        <fullName evidence="3">Conjugal transfer pilin signal peptidase TrbI</fullName>
    </submittedName>
</protein>